<reference evidence="2" key="3">
    <citation type="journal article" date="2017" name="Nature">
        <title>Genome sequence of the progenitor of the wheat D genome Aegilops tauschii.</title>
        <authorList>
            <person name="Luo M.C."/>
            <person name="Gu Y.Q."/>
            <person name="Puiu D."/>
            <person name="Wang H."/>
            <person name="Twardziok S.O."/>
            <person name="Deal K.R."/>
            <person name="Huo N."/>
            <person name="Zhu T."/>
            <person name="Wang L."/>
            <person name="Wang Y."/>
            <person name="McGuire P.E."/>
            <person name="Liu S."/>
            <person name="Long H."/>
            <person name="Ramasamy R.K."/>
            <person name="Rodriguez J.C."/>
            <person name="Van S.L."/>
            <person name="Yuan L."/>
            <person name="Wang Z."/>
            <person name="Xia Z."/>
            <person name="Xiao L."/>
            <person name="Anderson O.D."/>
            <person name="Ouyang S."/>
            <person name="Liang Y."/>
            <person name="Zimin A.V."/>
            <person name="Pertea G."/>
            <person name="Qi P."/>
            <person name="Bennetzen J.L."/>
            <person name="Dai X."/>
            <person name="Dawson M.W."/>
            <person name="Muller H.G."/>
            <person name="Kugler K."/>
            <person name="Rivarola-Duarte L."/>
            <person name="Spannagl M."/>
            <person name="Mayer K.F.X."/>
            <person name="Lu F.H."/>
            <person name="Bevan M.W."/>
            <person name="Leroy P."/>
            <person name="Li P."/>
            <person name="You F.M."/>
            <person name="Sun Q."/>
            <person name="Liu Z."/>
            <person name="Lyons E."/>
            <person name="Wicker T."/>
            <person name="Salzberg S.L."/>
            <person name="Devos K.M."/>
            <person name="Dvorak J."/>
        </authorList>
    </citation>
    <scope>NUCLEOTIDE SEQUENCE [LARGE SCALE GENOMIC DNA]</scope>
    <source>
        <strain evidence="2">cv. AL8/78</strain>
    </source>
</reference>
<dbReference type="AlphaFoldDB" id="A0A453P8F6"/>
<evidence type="ECO:0000313" key="3">
    <source>
        <dbReference type="Proteomes" id="UP000015105"/>
    </source>
</evidence>
<reference evidence="3" key="1">
    <citation type="journal article" date="2014" name="Science">
        <title>Ancient hybridizations among the ancestral genomes of bread wheat.</title>
        <authorList>
            <consortium name="International Wheat Genome Sequencing Consortium,"/>
            <person name="Marcussen T."/>
            <person name="Sandve S.R."/>
            <person name="Heier L."/>
            <person name="Spannagl M."/>
            <person name="Pfeifer M."/>
            <person name="Jakobsen K.S."/>
            <person name="Wulff B.B."/>
            <person name="Steuernagel B."/>
            <person name="Mayer K.F."/>
            <person name="Olsen O.A."/>
        </authorList>
    </citation>
    <scope>NUCLEOTIDE SEQUENCE [LARGE SCALE GENOMIC DNA]</scope>
    <source>
        <strain evidence="3">cv. AL8/78</strain>
    </source>
</reference>
<dbReference type="EnsemblPlants" id="AET6Gv20643700.2">
    <property type="protein sequence ID" value="AET6Gv20643700.2"/>
    <property type="gene ID" value="AET6Gv20643700"/>
</dbReference>
<evidence type="ECO:0000256" key="1">
    <source>
        <dbReference type="SAM" id="MobiDB-lite"/>
    </source>
</evidence>
<keyword evidence="3" id="KW-1185">Reference proteome</keyword>
<reference evidence="2" key="5">
    <citation type="journal article" date="2021" name="G3 (Bethesda)">
        <title>Aegilops tauschii genome assembly Aet v5.0 features greater sequence contiguity and improved annotation.</title>
        <authorList>
            <person name="Wang L."/>
            <person name="Zhu T."/>
            <person name="Rodriguez J.C."/>
            <person name="Deal K.R."/>
            <person name="Dubcovsky J."/>
            <person name="McGuire P.E."/>
            <person name="Lux T."/>
            <person name="Spannagl M."/>
            <person name="Mayer K.F.X."/>
            <person name="Baldrich P."/>
            <person name="Meyers B.C."/>
            <person name="Huo N."/>
            <person name="Gu Y.Q."/>
            <person name="Zhou H."/>
            <person name="Devos K.M."/>
            <person name="Bennetzen J.L."/>
            <person name="Unver T."/>
            <person name="Budak H."/>
            <person name="Gulick P.J."/>
            <person name="Galiba G."/>
            <person name="Kalapos B."/>
            <person name="Nelson D.R."/>
            <person name="Li P."/>
            <person name="You F.M."/>
            <person name="Luo M.C."/>
            <person name="Dvorak J."/>
        </authorList>
    </citation>
    <scope>NUCLEOTIDE SEQUENCE [LARGE SCALE GENOMIC DNA]</scope>
    <source>
        <strain evidence="2">cv. AL8/78</strain>
    </source>
</reference>
<evidence type="ECO:0000313" key="2">
    <source>
        <dbReference type="EnsemblPlants" id="AET6Gv20643700.2"/>
    </source>
</evidence>
<reference evidence="2" key="4">
    <citation type="submission" date="2019-03" db="UniProtKB">
        <authorList>
            <consortium name="EnsemblPlants"/>
        </authorList>
    </citation>
    <scope>IDENTIFICATION</scope>
</reference>
<name>A0A453P8F6_AEGTS</name>
<feature type="region of interest" description="Disordered" evidence="1">
    <location>
        <begin position="1"/>
        <end position="164"/>
    </location>
</feature>
<dbReference type="Gramene" id="AET6Gv20643700.2">
    <property type="protein sequence ID" value="AET6Gv20643700.2"/>
    <property type="gene ID" value="AET6Gv20643700"/>
</dbReference>
<organism evidence="2 3">
    <name type="scientific">Aegilops tauschii subsp. strangulata</name>
    <name type="common">Goatgrass</name>
    <dbReference type="NCBI Taxonomy" id="200361"/>
    <lineage>
        <taxon>Eukaryota</taxon>
        <taxon>Viridiplantae</taxon>
        <taxon>Streptophyta</taxon>
        <taxon>Embryophyta</taxon>
        <taxon>Tracheophyta</taxon>
        <taxon>Spermatophyta</taxon>
        <taxon>Magnoliopsida</taxon>
        <taxon>Liliopsida</taxon>
        <taxon>Poales</taxon>
        <taxon>Poaceae</taxon>
        <taxon>BOP clade</taxon>
        <taxon>Pooideae</taxon>
        <taxon>Triticodae</taxon>
        <taxon>Triticeae</taxon>
        <taxon>Triticinae</taxon>
        <taxon>Aegilops</taxon>
    </lineage>
</organism>
<accession>A0A453P8F6</accession>
<proteinExistence type="predicted"/>
<dbReference type="Proteomes" id="UP000015105">
    <property type="component" value="Chromosome 6D"/>
</dbReference>
<protein>
    <submittedName>
        <fullName evidence="2">Uncharacterized protein</fullName>
    </submittedName>
</protein>
<sequence length="164" mass="17424">MGESTMAIGGNWSSMAKSHHQKEKPPPPGAPEAHNSLPAPPQTQNGAFKKVTTLPWRRRRPNQSCGLSPGCRGRGGGGGEPQRRLQEGDDEVAAAWNPRSVPREETRPKTSPPPSSASARGCRRLPPAAARGEAEEGGWRRTGSGSPPSRPCGATRGRRGEQIL</sequence>
<reference evidence="3" key="2">
    <citation type="journal article" date="2017" name="Nat. Plants">
        <title>The Aegilops tauschii genome reveals multiple impacts of transposons.</title>
        <authorList>
            <person name="Zhao G."/>
            <person name="Zou C."/>
            <person name="Li K."/>
            <person name="Wang K."/>
            <person name="Li T."/>
            <person name="Gao L."/>
            <person name="Zhang X."/>
            <person name="Wang H."/>
            <person name="Yang Z."/>
            <person name="Liu X."/>
            <person name="Jiang W."/>
            <person name="Mao L."/>
            <person name="Kong X."/>
            <person name="Jiao Y."/>
            <person name="Jia J."/>
        </authorList>
    </citation>
    <scope>NUCLEOTIDE SEQUENCE [LARGE SCALE GENOMIC DNA]</scope>
    <source>
        <strain evidence="3">cv. AL8/78</strain>
    </source>
</reference>